<gene>
    <name evidence="2" type="ORF">BG653_03525</name>
</gene>
<sequence>MGAQRAQPFGQAGVVRQQGQRLGVAEDGDPRAGRQRLGGEQQPGVDQLGDRVDADHAGLAHQGGDGAVGDPDGGHRMAGRGGAVVPGALGDHHRFDGGGAAGEAGEFAGVADGLQIEDHDIGVRVLVPVLEEVVAGDVGAVAGRDEGGDTGDPAVPGAARMQSAEQGDADGAGLGEQADVAGAGHPRGERGVQPDVGSGVDQAEGVGPDQPHTVRPGLPEQGALPLPAVRARLGVPGGQHQHALDPVLAAVADRLGDAVRGDGDDGEVDRVGDLPQGADGRYVFRVEPPQVLGEGVVDGVHPAREAGVQEAAQGGAAEAAGGPAGADHGHRARGEQPLDGAGLGALLPSAHHGHGLLGRLQVELESDHAVLEGALVGVAGIREHLDHLGVRGEHLGGEPADAAFAGDGRDVLQEGGGDSAALVGVLDEEGDLGLVVVGVLGGQPLVVDPVVADGGDELAADRGGQPDPVDVVVVGETVHIAVGQARVGREEAVVLRFVRDLLVEGDQPLGVVRGDGTDPRRAAVTQHHVGFPVGRVRVLRRRLHADSVRPATDNRPGARTLGVRGRLGPRRTHGIPGLLRAPRPRRPQRRAGGPHPAA</sequence>
<dbReference type="Proteomes" id="UP000194225">
    <property type="component" value="Unassembled WGS sequence"/>
</dbReference>
<accession>A0ABX3XWY3</accession>
<feature type="compositionally biased region" description="Basic and acidic residues" evidence="1">
    <location>
        <begin position="327"/>
        <end position="336"/>
    </location>
</feature>
<protein>
    <submittedName>
        <fullName evidence="2">Uncharacterized protein</fullName>
    </submittedName>
</protein>
<evidence type="ECO:0000313" key="3">
    <source>
        <dbReference type="Proteomes" id="UP000194225"/>
    </source>
</evidence>
<feature type="compositionally biased region" description="Low complexity" evidence="1">
    <location>
        <begin position="309"/>
        <end position="321"/>
    </location>
</feature>
<feature type="region of interest" description="Disordered" evidence="1">
    <location>
        <begin position="309"/>
        <end position="345"/>
    </location>
</feature>
<dbReference type="EMBL" id="MIGA01000021">
    <property type="protein sequence ID" value="OSY45120.1"/>
    <property type="molecule type" value="Genomic_DNA"/>
</dbReference>
<evidence type="ECO:0000256" key="1">
    <source>
        <dbReference type="SAM" id="MobiDB-lite"/>
    </source>
</evidence>
<reference evidence="2 3" key="1">
    <citation type="submission" date="2016-09" db="EMBL/GenBank/DDBJ databases">
        <title>Streptomyces platensis DSM40041, a candidate organism with high potential of specific P450 cytochromes.</title>
        <authorList>
            <person name="Grumaz C."/>
            <person name="Vainshtein Y."/>
            <person name="Kirstahler P."/>
            <person name="Sohn K."/>
        </authorList>
    </citation>
    <scope>NUCLEOTIDE SEQUENCE [LARGE SCALE GENOMIC DNA]</scope>
    <source>
        <strain evidence="2 3">DSM 40041</strain>
    </source>
</reference>
<proteinExistence type="predicted"/>
<keyword evidence="3" id="KW-1185">Reference proteome</keyword>
<feature type="compositionally biased region" description="Low complexity" evidence="1">
    <location>
        <begin position="10"/>
        <end position="25"/>
    </location>
</feature>
<feature type="region of interest" description="Disordered" evidence="1">
    <location>
        <begin position="547"/>
        <end position="598"/>
    </location>
</feature>
<comment type="caution">
    <text evidence="2">The sequence shown here is derived from an EMBL/GenBank/DDBJ whole genome shotgun (WGS) entry which is preliminary data.</text>
</comment>
<organism evidence="2 3">
    <name type="scientific">Streptomyces platensis</name>
    <dbReference type="NCBI Taxonomy" id="58346"/>
    <lineage>
        <taxon>Bacteria</taxon>
        <taxon>Bacillati</taxon>
        <taxon>Actinomycetota</taxon>
        <taxon>Actinomycetes</taxon>
        <taxon>Kitasatosporales</taxon>
        <taxon>Streptomycetaceae</taxon>
        <taxon>Streptomyces</taxon>
    </lineage>
</organism>
<name>A0ABX3XWY3_STRPT</name>
<feature type="compositionally biased region" description="Basic and acidic residues" evidence="1">
    <location>
        <begin position="48"/>
        <end position="58"/>
    </location>
</feature>
<feature type="region of interest" description="Disordered" evidence="1">
    <location>
        <begin position="141"/>
        <end position="210"/>
    </location>
</feature>
<feature type="region of interest" description="Disordered" evidence="1">
    <location>
        <begin position="1"/>
        <end position="67"/>
    </location>
</feature>
<evidence type="ECO:0000313" key="2">
    <source>
        <dbReference type="EMBL" id="OSY45120.1"/>
    </source>
</evidence>